<sequence length="189" mass="20943">MAQTLVSATSNTSVCRLEHLPLSRQRLAAVKQGEGGRHKRLSSLLPDRCKPVHSRNIRPIGCSPSSLEKATAYSEFRYHYCFHGTHFGAVCFVTSSFCLLIGNGNCPINLGNGEKVGFSVFCSIGKSYCQELTLIVCREVSLARDICRPALVGIYLHHTASICRACCIYIYSRRHLYSEPGRGGEFPKR</sequence>
<accession>A0A449I3N9</accession>
<dbReference type="EMBL" id="CAACYH010000004">
    <property type="protein sequence ID" value="VFB14044.1"/>
    <property type="molecule type" value="Genomic_DNA"/>
</dbReference>
<proteinExistence type="predicted"/>
<dbReference type="AlphaFoldDB" id="A0A449I3N9"/>
<gene>
    <name evidence="1" type="ORF">NCTC7812_01584</name>
</gene>
<organism evidence="1 2">
    <name type="scientific">Prevotella heparinolytica</name>
    <dbReference type="NCBI Taxonomy" id="28113"/>
    <lineage>
        <taxon>Bacteria</taxon>
        <taxon>Pseudomonadati</taxon>
        <taxon>Bacteroidota</taxon>
        <taxon>Bacteroidia</taxon>
        <taxon>Bacteroidales</taxon>
        <taxon>Bacteroidaceae</taxon>
        <taxon>Bacteroides</taxon>
    </lineage>
</organism>
<evidence type="ECO:0000313" key="2">
    <source>
        <dbReference type="Proteomes" id="UP000396835"/>
    </source>
</evidence>
<dbReference type="Proteomes" id="UP000396835">
    <property type="component" value="Unassembled WGS sequence"/>
</dbReference>
<reference evidence="1 2" key="1">
    <citation type="submission" date="2019-02" db="EMBL/GenBank/DDBJ databases">
        <authorList>
            <consortium name="Pathogen Informatics"/>
        </authorList>
    </citation>
    <scope>NUCLEOTIDE SEQUENCE [LARGE SCALE GENOMIC DNA]</scope>
    <source>
        <strain evidence="1 2">3012STDY7078512</strain>
    </source>
</reference>
<name>A0A449I3N9_9BACE</name>
<protein>
    <submittedName>
        <fullName evidence="1">Uncharacterized protein</fullName>
    </submittedName>
</protein>
<evidence type="ECO:0000313" key="1">
    <source>
        <dbReference type="EMBL" id="VFB14044.1"/>
    </source>
</evidence>